<dbReference type="GO" id="GO:0006508">
    <property type="term" value="P:proteolysis"/>
    <property type="evidence" value="ECO:0007669"/>
    <property type="project" value="UniProtKB-KW"/>
</dbReference>
<feature type="coiled-coil region" evidence="9">
    <location>
        <begin position="477"/>
        <end position="504"/>
    </location>
</feature>
<dbReference type="Gene3D" id="3.30.70.270">
    <property type="match status" value="2"/>
</dbReference>
<dbReference type="InterPro" id="IPR056924">
    <property type="entry name" value="SH3_Tf2-1"/>
</dbReference>
<dbReference type="Gene3D" id="3.10.10.10">
    <property type="entry name" value="HIV Type 1 Reverse Transcriptase, subunit A, domain 1"/>
    <property type="match status" value="1"/>
</dbReference>
<feature type="domain" description="Tf2-1-like SH3-like" evidence="13">
    <location>
        <begin position="926"/>
        <end position="991"/>
    </location>
</feature>
<keyword evidence="5" id="KW-0255">Endonuclease</keyword>
<dbReference type="GO" id="GO:0004519">
    <property type="term" value="F:endonuclease activity"/>
    <property type="evidence" value="ECO:0007669"/>
    <property type="project" value="UniProtKB-KW"/>
</dbReference>
<keyword evidence="7" id="KW-0695">RNA-directed DNA polymerase</keyword>
<keyword evidence="6" id="KW-0378">Hydrolase</keyword>
<dbReference type="SUPFAM" id="SSF54160">
    <property type="entry name" value="Chromo domain-like"/>
    <property type="match status" value="1"/>
</dbReference>
<evidence type="ECO:0000256" key="8">
    <source>
        <dbReference type="ARBA" id="ARBA00023268"/>
    </source>
</evidence>
<evidence type="ECO:0000256" key="9">
    <source>
        <dbReference type="SAM" id="Coils"/>
    </source>
</evidence>
<reference evidence="15" key="1">
    <citation type="journal article" date="2019" name="Plant Biotechnol. J.">
        <title>Genome sequencing of the Australian wild diploid species Gossypium australe highlights disease resistance and delayed gland morphogenesis.</title>
        <authorList>
            <person name="Cai Y."/>
            <person name="Cai X."/>
            <person name="Wang Q."/>
            <person name="Wang P."/>
            <person name="Zhang Y."/>
            <person name="Cai C."/>
            <person name="Xu Y."/>
            <person name="Wang K."/>
            <person name="Zhou Z."/>
            <person name="Wang C."/>
            <person name="Geng S."/>
            <person name="Li B."/>
            <person name="Dong Q."/>
            <person name="Hou Y."/>
            <person name="Wang H."/>
            <person name="Ai P."/>
            <person name="Liu Z."/>
            <person name="Yi F."/>
            <person name="Sun M."/>
            <person name="An G."/>
            <person name="Cheng J."/>
            <person name="Zhang Y."/>
            <person name="Shi Q."/>
            <person name="Xie Y."/>
            <person name="Shi X."/>
            <person name="Chang Y."/>
            <person name="Huang F."/>
            <person name="Chen Y."/>
            <person name="Hong S."/>
            <person name="Mi L."/>
            <person name="Sun Q."/>
            <person name="Zhang L."/>
            <person name="Zhou B."/>
            <person name="Peng R."/>
            <person name="Zhang X."/>
            <person name="Liu F."/>
        </authorList>
    </citation>
    <scope>NUCLEOTIDE SEQUENCE [LARGE SCALE GENOMIC DNA]</scope>
    <source>
        <strain evidence="15">cv. PA1801</strain>
    </source>
</reference>
<dbReference type="FunFam" id="3.10.10.10:FF:000007">
    <property type="entry name" value="Retrovirus-related Pol polyprotein from transposon 17.6-like Protein"/>
    <property type="match status" value="1"/>
</dbReference>
<name>A0A5B6UIS7_9ROSI</name>
<dbReference type="CDD" id="cd01647">
    <property type="entry name" value="RT_LTR"/>
    <property type="match status" value="1"/>
</dbReference>
<dbReference type="GO" id="GO:0003676">
    <property type="term" value="F:nucleic acid binding"/>
    <property type="evidence" value="ECO:0007669"/>
    <property type="project" value="InterPro"/>
</dbReference>
<dbReference type="GO" id="GO:0003964">
    <property type="term" value="F:RNA-directed DNA polymerase activity"/>
    <property type="evidence" value="ECO:0007669"/>
    <property type="project" value="UniProtKB-KW"/>
</dbReference>
<dbReference type="InterPro" id="IPR041577">
    <property type="entry name" value="RT_RNaseH_2"/>
</dbReference>
<dbReference type="Pfam" id="PF08284">
    <property type="entry name" value="RVP_2"/>
    <property type="match status" value="1"/>
</dbReference>
<dbReference type="PANTHER" id="PTHR37984">
    <property type="entry name" value="PROTEIN CBG26694"/>
    <property type="match status" value="1"/>
</dbReference>
<dbReference type="InterPro" id="IPR050951">
    <property type="entry name" value="Retrovirus_Pol_polyprotein"/>
</dbReference>
<evidence type="ECO:0000256" key="3">
    <source>
        <dbReference type="ARBA" id="ARBA00022695"/>
    </source>
</evidence>
<keyword evidence="15" id="KW-1185">Reference proteome</keyword>
<dbReference type="OrthoDB" id="786726at2759"/>
<dbReference type="AlphaFoldDB" id="A0A5B6UIS7"/>
<evidence type="ECO:0000256" key="6">
    <source>
        <dbReference type="ARBA" id="ARBA00022801"/>
    </source>
</evidence>
<comment type="caution">
    <text evidence="14">The sequence shown here is derived from an EMBL/GenBank/DDBJ whole genome shotgun (WGS) entry which is preliminary data.</text>
</comment>
<evidence type="ECO:0000259" key="13">
    <source>
        <dbReference type="Pfam" id="PF24626"/>
    </source>
</evidence>
<dbReference type="InterPro" id="IPR000477">
    <property type="entry name" value="RT_dom"/>
</dbReference>
<evidence type="ECO:0000313" key="14">
    <source>
        <dbReference type="EMBL" id="KAA3457719.1"/>
    </source>
</evidence>
<evidence type="ECO:0000256" key="10">
    <source>
        <dbReference type="SAM" id="MobiDB-lite"/>
    </source>
</evidence>
<dbReference type="EMBL" id="SMMG02000011">
    <property type="protein sequence ID" value="KAA3457719.1"/>
    <property type="molecule type" value="Genomic_DNA"/>
</dbReference>
<keyword evidence="4" id="KW-0540">Nuclease</keyword>
<dbReference type="Gene3D" id="2.40.70.10">
    <property type="entry name" value="Acid Proteases"/>
    <property type="match status" value="1"/>
</dbReference>
<dbReference type="SUPFAM" id="SSF56672">
    <property type="entry name" value="DNA/RNA polymerases"/>
    <property type="match status" value="1"/>
</dbReference>
<dbReference type="InterPro" id="IPR043128">
    <property type="entry name" value="Rev_trsase/Diguanyl_cyclase"/>
</dbReference>
<evidence type="ECO:0000256" key="5">
    <source>
        <dbReference type="ARBA" id="ARBA00022759"/>
    </source>
</evidence>
<keyword evidence="9" id="KW-0175">Coiled coil</keyword>
<dbReference type="Proteomes" id="UP000325315">
    <property type="component" value="Unassembled WGS sequence"/>
</dbReference>
<gene>
    <name evidence="14" type="ORF">EPI10_004365</name>
</gene>
<keyword evidence="2" id="KW-0808">Transferase</keyword>
<accession>A0A5B6UIS7</accession>
<dbReference type="Pfam" id="PF17919">
    <property type="entry name" value="RT_RNaseH_2"/>
    <property type="match status" value="1"/>
</dbReference>
<dbReference type="InterPro" id="IPR016197">
    <property type="entry name" value="Chromo-like_dom_sf"/>
</dbReference>
<evidence type="ECO:0000256" key="2">
    <source>
        <dbReference type="ARBA" id="ARBA00022679"/>
    </source>
</evidence>
<dbReference type="Pfam" id="PF24626">
    <property type="entry name" value="SH3_Tf2-1"/>
    <property type="match status" value="1"/>
</dbReference>
<feature type="domain" description="Reverse transcriptase" evidence="11">
    <location>
        <begin position="496"/>
        <end position="572"/>
    </location>
</feature>
<dbReference type="InterPro" id="IPR021109">
    <property type="entry name" value="Peptidase_aspartic_dom_sf"/>
</dbReference>
<feature type="region of interest" description="Disordered" evidence="10">
    <location>
        <begin position="220"/>
        <end position="253"/>
    </location>
</feature>
<dbReference type="Pfam" id="PF00078">
    <property type="entry name" value="RVT_1"/>
    <property type="match status" value="1"/>
</dbReference>
<sequence length="1072" mass="123575">MMNVWYSEFVRANPNTPPPPPPLIPQPAPTTPQVVEMISREKPPIDKIRKQGAEEFRANIDDDLEMAEFWLENTIRVFDELSCTLEECMKCVVSLLRDSTYQWWNTLVSVIPRERITWEFFQEEFCKKFEDGLNEDIRLLVDILELRKFVVLVERACKAEELAKDKRKADIESQCSQCGRHHFDECRGNERGCFKCGSLDHFIQNCHGIDENDIKQDVRASNAPSRGRPQKNPGSGANSRGVPRDSTVRSEGRAHARTYAIRAHEEAFSPDVITGTFSLNDISVVALIDLGSTHSYVCIKLVSIMNMLVEYTEFVVKVSDPLGKHVLVNQVCRNCPLIIRGHCFPVNLMLLPFNEFDMILGMNWLIAHDVIVNCGRKFIELKSENGDIIRVESGELDSLPVLISSMTIEKYMRKEYESYLAFVLHTQDSEVKIELVPVVCEYLNVFPEELLGLPPVREVEFGIELVPSTAPISITPYRMAPLELKELKAQLQELTDKKQLNKVIVKNKYPLPRIDDLFDQLKGATVFSKIDLRSGYYQLRVKEQDVPKTAFRTRYGHYEFLVMPFGLTSAPISEHAEPLRTVLQTLIDKQVYAKFSKSEFWLQEVGFLGQIVSGDEIRVDPCKISAIVEWKPSRNVLEIRSFLGLAKDVKFEWIEKCQQSFEKLKALLTEAPVLVQPESGKEFVIFSDASMNGLGCIWRQYLYGEKCRIFTDHKSLKYMMNQKDLNLQQWRWLELLKDYELVIDYHPGKVNVVADALSRKSLYALRAISMSFTLSNDGLILAELKARLLFLQQICEAQKNDSGMQAKRAQCESGSNSDFWVDSDDCLMFHDRVCVLKDDGLIRKILHEAHNGCLSIEIREFEGSWQKYLPLVEFTYNNTYQSSIQMAPYEALYGRKFRTPLYGTKLSEKQIHGVDIVRKQIEVQVGDKVFLKVSPWKKILRFGRKGKLSPRFVGLYEIIEMIGPVAYRLALPTELERIHSVFHVSMLRRYHSDPSHVISPTEIELRPDMTYDEEPIKILAREVKQLRNKSITLVKVLWQKHGVEEATWEPEEVMRKQYPNLFIGKIFRDENS</sequence>
<evidence type="ECO:0000256" key="4">
    <source>
        <dbReference type="ARBA" id="ARBA00022722"/>
    </source>
</evidence>
<evidence type="ECO:0000259" key="11">
    <source>
        <dbReference type="Pfam" id="PF00078"/>
    </source>
</evidence>
<proteinExistence type="predicted"/>
<protein>
    <submittedName>
        <fullName evidence="14">DNA/RNA polymerases superfamily protein</fullName>
    </submittedName>
</protein>
<dbReference type="CDD" id="cd00303">
    <property type="entry name" value="retropepsin_like"/>
    <property type="match status" value="1"/>
</dbReference>
<dbReference type="GO" id="GO:0008233">
    <property type="term" value="F:peptidase activity"/>
    <property type="evidence" value="ECO:0007669"/>
    <property type="project" value="UniProtKB-KW"/>
</dbReference>
<evidence type="ECO:0000256" key="1">
    <source>
        <dbReference type="ARBA" id="ARBA00022670"/>
    </source>
</evidence>
<dbReference type="PANTHER" id="PTHR37984:SF5">
    <property type="entry name" value="PROTEIN NYNRIN-LIKE"/>
    <property type="match status" value="1"/>
</dbReference>
<keyword evidence="1" id="KW-0645">Protease</keyword>
<organism evidence="14 15">
    <name type="scientific">Gossypium australe</name>
    <dbReference type="NCBI Taxonomy" id="47621"/>
    <lineage>
        <taxon>Eukaryota</taxon>
        <taxon>Viridiplantae</taxon>
        <taxon>Streptophyta</taxon>
        <taxon>Embryophyta</taxon>
        <taxon>Tracheophyta</taxon>
        <taxon>Spermatophyta</taxon>
        <taxon>Magnoliopsida</taxon>
        <taxon>eudicotyledons</taxon>
        <taxon>Gunneridae</taxon>
        <taxon>Pentapetalae</taxon>
        <taxon>rosids</taxon>
        <taxon>malvids</taxon>
        <taxon>Malvales</taxon>
        <taxon>Malvaceae</taxon>
        <taxon>Malvoideae</taxon>
        <taxon>Gossypium</taxon>
    </lineage>
</organism>
<evidence type="ECO:0000313" key="15">
    <source>
        <dbReference type="Proteomes" id="UP000325315"/>
    </source>
</evidence>
<dbReference type="InterPro" id="IPR043502">
    <property type="entry name" value="DNA/RNA_pol_sf"/>
</dbReference>
<keyword evidence="8" id="KW-0511">Multifunctional enzyme</keyword>
<feature type="compositionally biased region" description="Basic and acidic residues" evidence="10">
    <location>
        <begin position="242"/>
        <end position="253"/>
    </location>
</feature>
<dbReference type="InterPro" id="IPR036397">
    <property type="entry name" value="RNaseH_sf"/>
</dbReference>
<dbReference type="Gene3D" id="3.30.420.10">
    <property type="entry name" value="Ribonuclease H-like superfamily/Ribonuclease H"/>
    <property type="match status" value="1"/>
</dbReference>
<dbReference type="SUPFAM" id="SSF50630">
    <property type="entry name" value="Acid proteases"/>
    <property type="match status" value="1"/>
</dbReference>
<dbReference type="CDD" id="cd09274">
    <property type="entry name" value="RNase_HI_RT_Ty3"/>
    <property type="match status" value="1"/>
</dbReference>
<feature type="domain" description="Reverse transcriptase/retrotransposon-derived protein RNase H-like" evidence="12">
    <location>
        <begin position="653"/>
        <end position="703"/>
    </location>
</feature>
<evidence type="ECO:0000259" key="12">
    <source>
        <dbReference type="Pfam" id="PF17919"/>
    </source>
</evidence>
<keyword evidence="3" id="KW-0548">Nucleotidyltransferase</keyword>
<evidence type="ECO:0000256" key="7">
    <source>
        <dbReference type="ARBA" id="ARBA00022918"/>
    </source>
</evidence>